<sequence length="105" mass="11250">MRISSLILIASSVFTLACATPANHPGVMARHAEEARELAAARGGNPSWKREPEAAREAPGWKRAAEAEAGAPGWKREGESSPPGWKRAAATPPGWRRAEQAAPEW</sequence>
<dbReference type="AlphaFoldDB" id="A0A9P3UQH0"/>
<feature type="region of interest" description="Disordered" evidence="1">
    <location>
        <begin position="38"/>
        <end position="105"/>
    </location>
</feature>
<reference evidence="3" key="1">
    <citation type="submission" date="2022-07" db="EMBL/GenBank/DDBJ databases">
        <title>The genome of Lyophyllum shimeji provides insight into the initial evolution of ectomycorrhizal fungal genome.</title>
        <authorList>
            <person name="Kobayashi Y."/>
            <person name="Shibata T."/>
            <person name="Hirakawa H."/>
            <person name="Shigenobu S."/>
            <person name="Nishiyama T."/>
            <person name="Yamada A."/>
            <person name="Hasebe M."/>
            <person name="Kawaguchi M."/>
        </authorList>
    </citation>
    <scope>NUCLEOTIDE SEQUENCE</scope>
    <source>
        <strain evidence="3">AT787</strain>
    </source>
</reference>
<organism evidence="3 4">
    <name type="scientific">Lyophyllum shimeji</name>
    <name type="common">Hon-shimeji</name>
    <name type="synonym">Tricholoma shimeji</name>
    <dbReference type="NCBI Taxonomy" id="47721"/>
    <lineage>
        <taxon>Eukaryota</taxon>
        <taxon>Fungi</taxon>
        <taxon>Dikarya</taxon>
        <taxon>Basidiomycota</taxon>
        <taxon>Agaricomycotina</taxon>
        <taxon>Agaricomycetes</taxon>
        <taxon>Agaricomycetidae</taxon>
        <taxon>Agaricales</taxon>
        <taxon>Tricholomatineae</taxon>
        <taxon>Lyophyllaceae</taxon>
        <taxon>Lyophyllum</taxon>
    </lineage>
</organism>
<feature type="chain" id="PRO_5040448884" evidence="2">
    <location>
        <begin position="20"/>
        <end position="105"/>
    </location>
</feature>
<feature type="signal peptide" evidence="2">
    <location>
        <begin position="1"/>
        <end position="19"/>
    </location>
</feature>
<evidence type="ECO:0000313" key="3">
    <source>
        <dbReference type="EMBL" id="GLB41262.1"/>
    </source>
</evidence>
<name>A0A9P3UQH0_LYOSH</name>
<proteinExistence type="predicted"/>
<evidence type="ECO:0000256" key="1">
    <source>
        <dbReference type="SAM" id="MobiDB-lite"/>
    </source>
</evidence>
<protein>
    <submittedName>
        <fullName evidence="3">Uncharacterized protein</fullName>
    </submittedName>
</protein>
<keyword evidence="4" id="KW-1185">Reference proteome</keyword>
<evidence type="ECO:0000256" key="2">
    <source>
        <dbReference type="SAM" id="SignalP"/>
    </source>
</evidence>
<dbReference type="Proteomes" id="UP001063166">
    <property type="component" value="Unassembled WGS sequence"/>
</dbReference>
<dbReference type="PROSITE" id="PS51257">
    <property type="entry name" value="PROKAR_LIPOPROTEIN"/>
    <property type="match status" value="1"/>
</dbReference>
<feature type="compositionally biased region" description="Basic and acidic residues" evidence="1">
    <location>
        <begin position="48"/>
        <end position="66"/>
    </location>
</feature>
<dbReference type="EMBL" id="BRPK01000009">
    <property type="protein sequence ID" value="GLB41262.1"/>
    <property type="molecule type" value="Genomic_DNA"/>
</dbReference>
<comment type="caution">
    <text evidence="3">The sequence shown here is derived from an EMBL/GenBank/DDBJ whole genome shotgun (WGS) entry which is preliminary data.</text>
</comment>
<evidence type="ECO:0000313" key="4">
    <source>
        <dbReference type="Proteomes" id="UP001063166"/>
    </source>
</evidence>
<gene>
    <name evidence="3" type="ORF">LshimejAT787_0904770</name>
</gene>
<dbReference type="OrthoDB" id="2304840at2759"/>
<accession>A0A9P3UQH0</accession>
<keyword evidence="2" id="KW-0732">Signal</keyword>